<evidence type="ECO:0000313" key="1">
    <source>
        <dbReference type="EMBL" id="RMS62083.1"/>
    </source>
</evidence>
<proteinExistence type="predicted"/>
<organism evidence="1 2">
    <name type="scientific">Pseudomonas aeruginosa</name>
    <dbReference type="NCBI Taxonomy" id="287"/>
    <lineage>
        <taxon>Bacteria</taxon>
        <taxon>Pseudomonadati</taxon>
        <taxon>Pseudomonadota</taxon>
        <taxon>Gammaproteobacteria</taxon>
        <taxon>Pseudomonadales</taxon>
        <taxon>Pseudomonadaceae</taxon>
        <taxon>Pseudomonas</taxon>
    </lineage>
</organism>
<comment type="caution">
    <text evidence="1">The sequence shown here is derived from an EMBL/GenBank/DDBJ whole genome shotgun (WGS) entry which is preliminary data.</text>
</comment>
<accession>A0A3P3E7E6</accession>
<name>A0A3P3E7E6_PSEAI</name>
<evidence type="ECO:0000313" key="2">
    <source>
        <dbReference type="Proteomes" id="UP000270834"/>
    </source>
</evidence>
<reference evidence="1 2" key="1">
    <citation type="submission" date="2018-08" db="EMBL/GenBank/DDBJ databases">
        <title>Recombination of ecologically and evolutionarily significant loci maintains genetic cohesion in the Pseudomonas syringae species complex.</title>
        <authorList>
            <person name="Dillon M."/>
            <person name="Thakur S."/>
            <person name="Almeida R.N.D."/>
            <person name="Weir B.S."/>
            <person name="Guttman D.S."/>
        </authorList>
    </citation>
    <scope>NUCLEOTIDE SEQUENCE [LARGE SCALE GENOMIC DNA]</scope>
    <source>
        <strain evidence="1 2">ICMP 7846</strain>
    </source>
</reference>
<dbReference type="AlphaFoldDB" id="A0A3P3E7E6"/>
<dbReference type="Proteomes" id="UP000270834">
    <property type="component" value="Unassembled WGS sequence"/>
</dbReference>
<sequence>MTEKLIYILREVVKLSGKDFSGVGVIVWDEEFDLPIFPLRVNVTIPNHEKLAVNLAQISSLNSDLHDGFHILTTTLKLVRVAQYFSPPIVHNIRLNRERRFGGRYLAALFGSKIPGVVLSAVATPALGIAIFKNGQEVYFEGV</sequence>
<dbReference type="RefSeq" id="WP_124121957.1">
    <property type="nucleotide sequence ID" value="NZ_CP118565.1"/>
</dbReference>
<gene>
    <name evidence="1" type="ORF">ALP65_200049</name>
</gene>
<protein>
    <submittedName>
        <fullName evidence="1">Uncharacterized protein</fullName>
    </submittedName>
</protein>
<dbReference type="EMBL" id="RBSQ01000247">
    <property type="protein sequence ID" value="RMS62083.1"/>
    <property type="molecule type" value="Genomic_DNA"/>
</dbReference>